<dbReference type="AlphaFoldDB" id="A0A6N8U915"/>
<organism evidence="1 2">
    <name type="scientific">Copranaerobaculum intestinale</name>
    <dbReference type="NCBI Taxonomy" id="2692629"/>
    <lineage>
        <taxon>Bacteria</taxon>
        <taxon>Bacillati</taxon>
        <taxon>Bacillota</taxon>
        <taxon>Erysipelotrichia</taxon>
        <taxon>Erysipelotrichales</taxon>
        <taxon>Erysipelotrichaceae</taxon>
        <taxon>Copranaerobaculum</taxon>
    </lineage>
</organism>
<reference evidence="1 2" key="2">
    <citation type="submission" date="2020-01" db="EMBL/GenBank/DDBJ databases">
        <title>Clostridiaceae sp. nov. isolated from the gut of human by culturomics.</title>
        <authorList>
            <person name="Chang Y."/>
        </authorList>
    </citation>
    <scope>NUCLEOTIDE SEQUENCE [LARGE SCALE GENOMIC DNA]</scope>
    <source>
        <strain evidence="1 2">DONG20-135</strain>
    </source>
</reference>
<accession>A0A6N8U915</accession>
<evidence type="ECO:0000313" key="1">
    <source>
        <dbReference type="EMBL" id="MXQ73059.1"/>
    </source>
</evidence>
<sequence>MDLKNETMNHAEYDRFIDLMTKMYLKYGNQYRLLTMEDVRKLFPAHQCEINKKPPRGA</sequence>
<dbReference type="EMBL" id="WUUQ01000001">
    <property type="protein sequence ID" value="MXQ73059.1"/>
    <property type="molecule type" value="Genomic_DNA"/>
</dbReference>
<dbReference type="Proteomes" id="UP000434036">
    <property type="component" value="Unassembled WGS sequence"/>
</dbReference>
<proteinExistence type="predicted"/>
<evidence type="ECO:0000313" key="2">
    <source>
        <dbReference type="Proteomes" id="UP000434036"/>
    </source>
</evidence>
<keyword evidence="2" id="KW-1185">Reference proteome</keyword>
<protein>
    <submittedName>
        <fullName evidence="1">Uncharacterized protein</fullName>
    </submittedName>
</protein>
<comment type="caution">
    <text evidence="1">The sequence shown here is derived from an EMBL/GenBank/DDBJ whole genome shotgun (WGS) entry which is preliminary data.</text>
</comment>
<gene>
    <name evidence="1" type="ORF">GSF08_03800</name>
</gene>
<dbReference type="RefSeq" id="WP_160624484.1">
    <property type="nucleotide sequence ID" value="NZ_WUUQ01000001.1"/>
</dbReference>
<name>A0A6N8U915_9FIRM</name>
<reference evidence="1 2" key="1">
    <citation type="submission" date="2019-12" db="EMBL/GenBank/DDBJ databases">
        <authorList>
            <person name="Yang R."/>
        </authorList>
    </citation>
    <scope>NUCLEOTIDE SEQUENCE [LARGE SCALE GENOMIC DNA]</scope>
    <source>
        <strain evidence="1 2">DONG20-135</strain>
    </source>
</reference>